<sequence length="220" mass="25955">MSFLRNNLSNGILFQLTKSIIKRNKRFKDIHKGESCYIFGNGASIKYFDLEQFNSRIVIACGLLFLHKDFKKLNTKYYYTGHPFFYYPYWTNPYSLLFEKNVLGSIYKSKIYEHSDIEYFISLTNYLGLRGKNINYLYHYDEPFNIKEGWDLSNKFTFSEGALASMIGMALFMGFRTITLVGCDYSSKPVLWGHFYEHGKRPFRKASDIYAEKPIYKAQE</sequence>
<gene>
    <name evidence="1" type="ORF">METZ01_LOCUS379253</name>
</gene>
<accession>A0A382TWG5</accession>
<evidence type="ECO:0008006" key="2">
    <source>
        <dbReference type="Google" id="ProtNLM"/>
    </source>
</evidence>
<protein>
    <recommendedName>
        <fullName evidence="2">DUF115 domain-containing protein</fullName>
    </recommendedName>
</protein>
<evidence type="ECO:0000313" key="1">
    <source>
        <dbReference type="EMBL" id="SVD26399.1"/>
    </source>
</evidence>
<name>A0A382TWG5_9ZZZZ</name>
<proteinExistence type="predicted"/>
<organism evidence="1">
    <name type="scientific">marine metagenome</name>
    <dbReference type="NCBI Taxonomy" id="408172"/>
    <lineage>
        <taxon>unclassified sequences</taxon>
        <taxon>metagenomes</taxon>
        <taxon>ecological metagenomes</taxon>
    </lineage>
</organism>
<feature type="non-terminal residue" evidence="1">
    <location>
        <position position="220"/>
    </location>
</feature>
<dbReference type="AlphaFoldDB" id="A0A382TWG5"/>
<dbReference type="Gene3D" id="3.90.1480.10">
    <property type="entry name" value="Alpha-2,3-sialyltransferase"/>
    <property type="match status" value="1"/>
</dbReference>
<dbReference type="EMBL" id="UINC01139691">
    <property type="protein sequence ID" value="SVD26399.1"/>
    <property type="molecule type" value="Genomic_DNA"/>
</dbReference>
<reference evidence="1" key="1">
    <citation type="submission" date="2018-05" db="EMBL/GenBank/DDBJ databases">
        <authorList>
            <person name="Lanie J.A."/>
            <person name="Ng W.-L."/>
            <person name="Kazmierczak K.M."/>
            <person name="Andrzejewski T.M."/>
            <person name="Davidsen T.M."/>
            <person name="Wayne K.J."/>
            <person name="Tettelin H."/>
            <person name="Glass J.I."/>
            <person name="Rusch D."/>
            <person name="Podicherti R."/>
            <person name="Tsui H.-C.T."/>
            <person name="Winkler M.E."/>
        </authorList>
    </citation>
    <scope>NUCLEOTIDE SEQUENCE</scope>
</reference>